<evidence type="ECO:0000313" key="10">
    <source>
        <dbReference type="EMBL" id="OIR04806.1"/>
    </source>
</evidence>
<name>A0A1J5SXQ4_9ZZZZ</name>
<comment type="caution">
    <text evidence="10">The sequence shown here is derived from an EMBL/GenBank/DDBJ whole genome shotgun (WGS) entry which is preliminary data.</text>
</comment>
<dbReference type="InterPro" id="IPR022988">
    <property type="entry name" value="Ni_resp_reg_NikR"/>
</dbReference>
<dbReference type="SUPFAM" id="SSF55021">
    <property type="entry name" value="ACT-like"/>
    <property type="match status" value="1"/>
</dbReference>
<dbReference type="InterPro" id="IPR010985">
    <property type="entry name" value="Ribbon_hlx_hlx"/>
</dbReference>
<organism evidence="10">
    <name type="scientific">mine drainage metagenome</name>
    <dbReference type="NCBI Taxonomy" id="410659"/>
    <lineage>
        <taxon>unclassified sequences</taxon>
        <taxon>metagenomes</taxon>
        <taxon>ecological metagenomes</taxon>
    </lineage>
</organism>
<dbReference type="NCBIfam" id="NF003381">
    <property type="entry name" value="PRK04460.1"/>
    <property type="match status" value="1"/>
</dbReference>
<dbReference type="HAMAP" id="MF_00476">
    <property type="entry name" value="NikR"/>
    <property type="match status" value="1"/>
</dbReference>
<dbReference type="PANTHER" id="PTHR34719">
    <property type="entry name" value="NICKEL-RESPONSIVE REGULATOR"/>
    <property type="match status" value="1"/>
</dbReference>
<feature type="domain" description="Ribbon-helix-helix protein CopG" evidence="8">
    <location>
        <begin position="15"/>
        <end position="52"/>
    </location>
</feature>
<dbReference type="InterPro" id="IPR002145">
    <property type="entry name" value="CopG"/>
</dbReference>
<keyword evidence="5" id="KW-0805">Transcription regulation</keyword>
<keyword evidence="4" id="KW-0479">Metal-binding</keyword>
<evidence type="ECO:0000256" key="7">
    <source>
        <dbReference type="ARBA" id="ARBA00023163"/>
    </source>
</evidence>
<dbReference type="EMBL" id="MLJW01000055">
    <property type="protein sequence ID" value="OIR04806.1"/>
    <property type="molecule type" value="Genomic_DNA"/>
</dbReference>
<keyword evidence="3" id="KW-0533">Nickel</keyword>
<dbReference type="Pfam" id="PF01402">
    <property type="entry name" value="RHH_1"/>
    <property type="match status" value="1"/>
</dbReference>
<dbReference type="GO" id="GO:0003677">
    <property type="term" value="F:DNA binding"/>
    <property type="evidence" value="ECO:0007669"/>
    <property type="project" value="UniProtKB-KW"/>
</dbReference>
<evidence type="ECO:0000256" key="1">
    <source>
        <dbReference type="ARBA" id="ARBA00001967"/>
    </source>
</evidence>
<evidence type="ECO:0000256" key="4">
    <source>
        <dbReference type="ARBA" id="ARBA00022723"/>
    </source>
</evidence>
<reference evidence="10" key="1">
    <citation type="submission" date="2016-10" db="EMBL/GenBank/DDBJ databases">
        <title>Sequence of Gallionella enrichment culture.</title>
        <authorList>
            <person name="Poehlein A."/>
            <person name="Muehling M."/>
            <person name="Daniel R."/>
        </authorList>
    </citation>
    <scope>NUCLEOTIDE SEQUENCE</scope>
</reference>
<dbReference type="InterPro" id="IPR050192">
    <property type="entry name" value="CopG/NikR_regulator"/>
</dbReference>
<comment type="similarity">
    <text evidence="2">Belongs to the transcriptional regulatory CopG/NikR family.</text>
</comment>
<dbReference type="InterPro" id="IPR045865">
    <property type="entry name" value="ACT-like_dom_sf"/>
</dbReference>
<sequence length="169" mass="18881">MKVSSEKKISTLVSRVSISLPPPLLLELDHMVESRGYESRSQAIGEMVNYQLGEHKRTLGNEVMVGTITLLYNRLTRDLQKKLADLQFKHINEVISSLHVHLTEDQLMEVILVQGPATTLQEVANEMITLRGIVTGRLQLLAAVIPPVHPISDTKSQKSLPLNSQRKAK</sequence>
<protein>
    <submittedName>
        <fullName evidence="10">Putative nickel-responsive regulator</fullName>
    </submittedName>
</protein>
<dbReference type="Gene3D" id="1.10.1220.10">
    <property type="entry name" value="Met repressor-like"/>
    <property type="match status" value="1"/>
</dbReference>
<evidence type="ECO:0000256" key="5">
    <source>
        <dbReference type="ARBA" id="ARBA00023015"/>
    </source>
</evidence>
<evidence type="ECO:0000256" key="2">
    <source>
        <dbReference type="ARBA" id="ARBA00008478"/>
    </source>
</evidence>
<evidence type="ECO:0000259" key="9">
    <source>
        <dbReference type="Pfam" id="PF08753"/>
    </source>
</evidence>
<feature type="domain" description="Transcription factor NikR nickel binding C-terminal" evidence="9">
    <location>
        <begin position="65"/>
        <end position="140"/>
    </location>
</feature>
<dbReference type="InterPro" id="IPR014864">
    <property type="entry name" value="TF_NikR_Ni-bd_C"/>
</dbReference>
<keyword evidence="7" id="KW-0804">Transcription</keyword>
<keyword evidence="6" id="KW-0238">DNA-binding</keyword>
<comment type="cofactor">
    <cofactor evidence="1">
        <name>Ni(2+)</name>
        <dbReference type="ChEBI" id="CHEBI:49786"/>
    </cofactor>
</comment>
<dbReference type="PANTHER" id="PTHR34719:SF2">
    <property type="entry name" value="NICKEL-RESPONSIVE REGULATOR"/>
    <property type="match status" value="1"/>
</dbReference>
<proteinExistence type="inferred from homology"/>
<dbReference type="NCBIfam" id="NF002815">
    <property type="entry name" value="PRK02967.1"/>
    <property type="match status" value="1"/>
</dbReference>
<dbReference type="InterPro" id="IPR013321">
    <property type="entry name" value="Arc_rbn_hlx_hlx"/>
</dbReference>
<evidence type="ECO:0000256" key="3">
    <source>
        <dbReference type="ARBA" id="ARBA00022596"/>
    </source>
</evidence>
<dbReference type="Gene3D" id="3.30.70.1150">
    <property type="entry name" value="ACT-like. Chain A, domain 2"/>
    <property type="match status" value="1"/>
</dbReference>
<accession>A0A1J5SXQ4</accession>
<gene>
    <name evidence="10" type="ORF">GALL_131920</name>
</gene>
<dbReference type="AlphaFoldDB" id="A0A1J5SXQ4"/>
<dbReference type="SUPFAM" id="SSF47598">
    <property type="entry name" value="Ribbon-helix-helix"/>
    <property type="match status" value="1"/>
</dbReference>
<dbReference type="InterPro" id="IPR027271">
    <property type="entry name" value="Acetolactate_synth/TF_NikR_C"/>
</dbReference>
<dbReference type="GO" id="GO:0016151">
    <property type="term" value="F:nickel cation binding"/>
    <property type="evidence" value="ECO:0007669"/>
    <property type="project" value="InterPro"/>
</dbReference>
<dbReference type="GO" id="GO:0006355">
    <property type="term" value="P:regulation of DNA-templated transcription"/>
    <property type="evidence" value="ECO:0007669"/>
    <property type="project" value="InterPro"/>
</dbReference>
<dbReference type="Pfam" id="PF08753">
    <property type="entry name" value="NikR_C"/>
    <property type="match status" value="1"/>
</dbReference>
<dbReference type="GO" id="GO:0010045">
    <property type="term" value="P:response to nickel cation"/>
    <property type="evidence" value="ECO:0007669"/>
    <property type="project" value="InterPro"/>
</dbReference>
<evidence type="ECO:0000259" key="8">
    <source>
        <dbReference type="Pfam" id="PF01402"/>
    </source>
</evidence>
<evidence type="ECO:0000256" key="6">
    <source>
        <dbReference type="ARBA" id="ARBA00023125"/>
    </source>
</evidence>